<keyword evidence="2" id="KW-1185">Reference proteome</keyword>
<name>A0A4Z2GGA8_9TELE</name>
<evidence type="ECO:0000313" key="1">
    <source>
        <dbReference type="EMBL" id="TNN52578.1"/>
    </source>
</evidence>
<protein>
    <submittedName>
        <fullName evidence="1">Uncharacterized protein</fullName>
    </submittedName>
</protein>
<sequence>MNRHSLGKVWHRPVVAAILRPGTRLDQSVLSQDGIIKAGVCPEGNNRPSEDILTTPTAKKKVIVAQDFKPPTSFLPLFPHSLSLILPLSSPTCHGYAEALPLPIGRLDPECVPSRGAAMRKRAENRL</sequence>
<reference evidence="1 2" key="1">
    <citation type="submission" date="2019-03" db="EMBL/GenBank/DDBJ databases">
        <title>First draft genome of Liparis tanakae, snailfish: a comprehensive survey of snailfish specific genes.</title>
        <authorList>
            <person name="Kim W."/>
            <person name="Song I."/>
            <person name="Jeong J.-H."/>
            <person name="Kim D."/>
            <person name="Kim S."/>
            <person name="Ryu S."/>
            <person name="Song J.Y."/>
            <person name="Lee S.K."/>
        </authorList>
    </citation>
    <scope>NUCLEOTIDE SEQUENCE [LARGE SCALE GENOMIC DNA]</scope>
    <source>
        <tissue evidence="1">Muscle</tissue>
    </source>
</reference>
<gene>
    <name evidence="1" type="ORF">EYF80_037222</name>
</gene>
<evidence type="ECO:0000313" key="2">
    <source>
        <dbReference type="Proteomes" id="UP000314294"/>
    </source>
</evidence>
<dbReference type="EMBL" id="SRLO01000542">
    <property type="protein sequence ID" value="TNN52578.1"/>
    <property type="molecule type" value="Genomic_DNA"/>
</dbReference>
<organism evidence="1 2">
    <name type="scientific">Liparis tanakae</name>
    <name type="common">Tanaka's snailfish</name>
    <dbReference type="NCBI Taxonomy" id="230148"/>
    <lineage>
        <taxon>Eukaryota</taxon>
        <taxon>Metazoa</taxon>
        <taxon>Chordata</taxon>
        <taxon>Craniata</taxon>
        <taxon>Vertebrata</taxon>
        <taxon>Euteleostomi</taxon>
        <taxon>Actinopterygii</taxon>
        <taxon>Neopterygii</taxon>
        <taxon>Teleostei</taxon>
        <taxon>Neoteleostei</taxon>
        <taxon>Acanthomorphata</taxon>
        <taxon>Eupercaria</taxon>
        <taxon>Perciformes</taxon>
        <taxon>Cottioidei</taxon>
        <taxon>Cottales</taxon>
        <taxon>Liparidae</taxon>
        <taxon>Liparis</taxon>
    </lineage>
</organism>
<dbReference type="Proteomes" id="UP000314294">
    <property type="component" value="Unassembled WGS sequence"/>
</dbReference>
<proteinExistence type="predicted"/>
<dbReference type="AlphaFoldDB" id="A0A4Z2GGA8"/>
<accession>A0A4Z2GGA8</accession>
<comment type="caution">
    <text evidence="1">The sequence shown here is derived from an EMBL/GenBank/DDBJ whole genome shotgun (WGS) entry which is preliminary data.</text>
</comment>